<gene>
    <name evidence="1" type="ORF">MSIBF_A1510009</name>
</gene>
<evidence type="ECO:0000313" key="1">
    <source>
        <dbReference type="EMBL" id="CEG11543.1"/>
    </source>
</evidence>
<protein>
    <recommendedName>
        <fullName evidence="2">CBS domain-containing protein</fullName>
    </recommendedName>
</protein>
<dbReference type="EMBL" id="CCXY01000059">
    <property type="protein sequence ID" value="CEG11543.1"/>
    <property type="molecule type" value="Genomic_DNA"/>
</dbReference>
<evidence type="ECO:0008006" key="2">
    <source>
        <dbReference type="Google" id="ProtNLM"/>
    </source>
</evidence>
<sequence>MEDSEIIKNIKLVEVKDIWMSRGIRTVDINDDCKTLKEIFDNGSNGVLVKDVSEFGDEEIVSWITKDKFENFKENRDCKAGDIITSLRSDTSTSNDFDRIPPAATVLAAELKLKHTNTSALPVIAVHFGKEIGMGYITIKDIENIKRKYKR</sequence>
<accession>A0A098E6G2</accession>
<name>A0A098E6G2_9ZZZZ</name>
<dbReference type="AlphaFoldDB" id="A0A098E6G2"/>
<proteinExistence type="predicted"/>
<organism evidence="1">
    <name type="scientific">groundwater metagenome</name>
    <dbReference type="NCBI Taxonomy" id="717931"/>
    <lineage>
        <taxon>unclassified sequences</taxon>
        <taxon>metagenomes</taxon>
        <taxon>ecological metagenomes</taxon>
    </lineage>
</organism>
<reference evidence="1" key="1">
    <citation type="submission" date="2014-09" db="EMBL/GenBank/DDBJ databases">
        <authorList>
            <person name="Probst J Alexander"/>
        </authorList>
    </citation>
    <scope>NUCLEOTIDE SEQUENCE</scope>
</reference>